<dbReference type="Proteomes" id="UP000255091">
    <property type="component" value="Unassembled WGS sequence"/>
</dbReference>
<dbReference type="GO" id="GO:0000286">
    <property type="term" value="F:alanine dehydrogenase activity"/>
    <property type="evidence" value="ECO:0007669"/>
    <property type="project" value="UniProtKB-EC"/>
</dbReference>
<protein>
    <submittedName>
        <fullName evidence="1">Alanine dehydrogenase 2</fullName>
        <ecNumber evidence="1">1.4.1.1</ecNumber>
    </submittedName>
</protein>
<sequence>MLANKGYREAFKSNQPLSLGLNTYKGHVTNKGVAEAFEMEYKSVEEALQL</sequence>
<dbReference type="Gene3D" id="3.40.50.720">
    <property type="entry name" value="NAD(P)-binding Rossmann-like Domain"/>
    <property type="match status" value="1"/>
</dbReference>
<accession>A0A1D4Z5N6</accession>
<evidence type="ECO:0000313" key="2">
    <source>
        <dbReference type="Proteomes" id="UP000255091"/>
    </source>
</evidence>
<gene>
    <name evidence="1" type="primary">ald2_1</name>
    <name evidence="1" type="ORF">NCTC6133_02272</name>
</gene>
<name>A0A1D4Z5N6_STAAU</name>
<evidence type="ECO:0000313" key="1">
    <source>
        <dbReference type="EMBL" id="SUK52330.1"/>
    </source>
</evidence>
<keyword evidence="1" id="KW-0560">Oxidoreductase</keyword>
<dbReference type="EC" id="1.4.1.1" evidence="1"/>
<dbReference type="AlphaFoldDB" id="A0A1D4Z5N6"/>
<organism evidence="1 2">
    <name type="scientific">Staphylococcus aureus</name>
    <dbReference type="NCBI Taxonomy" id="1280"/>
    <lineage>
        <taxon>Bacteria</taxon>
        <taxon>Bacillati</taxon>
        <taxon>Bacillota</taxon>
        <taxon>Bacilli</taxon>
        <taxon>Bacillales</taxon>
        <taxon>Staphylococcaceae</taxon>
        <taxon>Staphylococcus</taxon>
    </lineage>
</organism>
<dbReference type="EMBL" id="UHAP01000001">
    <property type="protein sequence ID" value="SUK52330.1"/>
    <property type="molecule type" value="Genomic_DNA"/>
</dbReference>
<proteinExistence type="predicted"/>
<reference evidence="1 2" key="1">
    <citation type="submission" date="2018-06" db="EMBL/GenBank/DDBJ databases">
        <authorList>
            <consortium name="Pathogen Informatics"/>
            <person name="Doyle S."/>
        </authorList>
    </citation>
    <scope>NUCLEOTIDE SEQUENCE [LARGE SCALE GENOMIC DNA]</scope>
    <source>
        <strain evidence="1 2">NCTC6133</strain>
    </source>
</reference>